<dbReference type="WBParaSite" id="nRc.2.0.1.t39486-RA">
    <property type="protein sequence ID" value="nRc.2.0.1.t39486-RA"/>
    <property type="gene ID" value="nRc.2.0.1.g39486"/>
</dbReference>
<accession>A0A915KKX6</accession>
<dbReference type="InterPro" id="IPR004843">
    <property type="entry name" value="Calcineurin-like_PHP"/>
</dbReference>
<evidence type="ECO:0000256" key="1">
    <source>
        <dbReference type="ARBA" id="ARBA00022729"/>
    </source>
</evidence>
<keyword evidence="1" id="KW-0732">Signal</keyword>
<dbReference type="Gene3D" id="3.60.21.10">
    <property type="match status" value="2"/>
</dbReference>
<evidence type="ECO:0000313" key="4">
    <source>
        <dbReference type="Proteomes" id="UP000887565"/>
    </source>
</evidence>
<evidence type="ECO:0000313" key="5">
    <source>
        <dbReference type="WBParaSite" id="nRc.2.0.1.t39486-RA"/>
    </source>
</evidence>
<keyword evidence="4" id="KW-1185">Reference proteome</keyword>
<dbReference type="Pfam" id="PF00149">
    <property type="entry name" value="Metallophos"/>
    <property type="match status" value="1"/>
</dbReference>
<dbReference type="Proteomes" id="UP000887565">
    <property type="component" value="Unplaced"/>
</dbReference>
<name>A0A915KKX6_ROMCU</name>
<protein>
    <submittedName>
        <fullName evidence="5">Calcineurin-like phosphoesterase domain-containing protein</fullName>
    </submittedName>
</protein>
<keyword evidence="2" id="KW-0378">Hydrolase</keyword>
<feature type="domain" description="Calcineurin-like phosphoesterase" evidence="3">
    <location>
        <begin position="56"/>
        <end position="135"/>
    </location>
</feature>
<dbReference type="PANTHER" id="PTHR10161:SF14">
    <property type="entry name" value="TARTRATE-RESISTANT ACID PHOSPHATASE TYPE 5"/>
    <property type="match status" value="1"/>
</dbReference>
<organism evidence="4 5">
    <name type="scientific">Romanomermis culicivorax</name>
    <name type="common">Nematode worm</name>
    <dbReference type="NCBI Taxonomy" id="13658"/>
    <lineage>
        <taxon>Eukaryota</taxon>
        <taxon>Metazoa</taxon>
        <taxon>Ecdysozoa</taxon>
        <taxon>Nematoda</taxon>
        <taxon>Enoplea</taxon>
        <taxon>Dorylaimia</taxon>
        <taxon>Mermithida</taxon>
        <taxon>Mermithoidea</taxon>
        <taxon>Mermithidae</taxon>
        <taxon>Romanomermis</taxon>
    </lineage>
</organism>
<dbReference type="InterPro" id="IPR051558">
    <property type="entry name" value="Metallophosphoesterase_PAP"/>
</dbReference>
<dbReference type="AlphaFoldDB" id="A0A915KKX6"/>
<sequence>MYIDINIFGITRRFPDLYYTIKYRLTNGVDIDIVVIDTVVLCGNSLDGEFYTNLQYLFSSSEKPSGPRNKTAAHDQWRWIEQQLKESKANYLLVAGHYPLYSTADHGPTQCLIDKLKPLLQKYNVTAYLSGHDHNLQTHDVQHLKIDNHGSKVHQIISGAGAFTTKSERNAKNVPSGSDIFSYPTAKWYNKIFNLGKLGFSTKGGFVTARMTRYAAEFSFYKGNLDVLHSFSLKSCIDASCHLDKDVLKFLVLGDWGGQSAKPYYTKVQKRVADILGQVATEENTDFQISVGDNFYPKGVKREADPRFK</sequence>
<evidence type="ECO:0000259" key="3">
    <source>
        <dbReference type="Pfam" id="PF00149"/>
    </source>
</evidence>
<proteinExistence type="predicted"/>
<dbReference type="GO" id="GO:0016787">
    <property type="term" value="F:hydrolase activity"/>
    <property type="evidence" value="ECO:0007669"/>
    <property type="project" value="UniProtKB-KW"/>
</dbReference>
<dbReference type="SUPFAM" id="SSF56300">
    <property type="entry name" value="Metallo-dependent phosphatases"/>
    <property type="match status" value="2"/>
</dbReference>
<dbReference type="InterPro" id="IPR029052">
    <property type="entry name" value="Metallo-depent_PP-like"/>
</dbReference>
<reference evidence="5" key="1">
    <citation type="submission" date="2022-11" db="UniProtKB">
        <authorList>
            <consortium name="WormBaseParasite"/>
        </authorList>
    </citation>
    <scope>IDENTIFICATION</scope>
</reference>
<evidence type="ECO:0000256" key="2">
    <source>
        <dbReference type="ARBA" id="ARBA00022801"/>
    </source>
</evidence>
<dbReference type="PANTHER" id="PTHR10161">
    <property type="entry name" value="TARTRATE-RESISTANT ACID PHOSPHATASE TYPE 5"/>
    <property type="match status" value="1"/>
</dbReference>